<organism evidence="2 3">
    <name type="scientific">Cryoendolithus antarcticus</name>
    <dbReference type="NCBI Taxonomy" id="1507870"/>
    <lineage>
        <taxon>Eukaryota</taxon>
        <taxon>Fungi</taxon>
        <taxon>Dikarya</taxon>
        <taxon>Ascomycota</taxon>
        <taxon>Pezizomycotina</taxon>
        <taxon>Dothideomycetes</taxon>
        <taxon>Dothideomycetidae</taxon>
        <taxon>Cladosporiales</taxon>
        <taxon>Cladosporiaceae</taxon>
        <taxon>Cryoendolithus</taxon>
    </lineage>
</organism>
<keyword evidence="3" id="KW-1185">Reference proteome</keyword>
<accession>A0A1V8TKH4</accession>
<reference evidence="3" key="1">
    <citation type="submission" date="2017-03" db="EMBL/GenBank/DDBJ databases">
        <title>Genomes of endolithic fungi from Antarctica.</title>
        <authorList>
            <person name="Coleine C."/>
            <person name="Masonjones S."/>
            <person name="Stajich J.E."/>
        </authorList>
    </citation>
    <scope>NUCLEOTIDE SEQUENCE [LARGE SCALE GENOMIC DNA]</scope>
    <source>
        <strain evidence="3">CCFEE 5527</strain>
    </source>
</reference>
<gene>
    <name evidence="2" type="ORF">B0A48_03449</name>
</gene>
<dbReference type="GO" id="GO:0005829">
    <property type="term" value="C:cytosol"/>
    <property type="evidence" value="ECO:0007669"/>
    <property type="project" value="TreeGrafter"/>
</dbReference>
<dbReference type="PANTHER" id="PTHR14614:SF156">
    <property type="entry name" value="PROTEIN-LYSINE N-METHYLTRANSFERASE EFM2"/>
    <property type="match status" value="1"/>
</dbReference>
<sequence length="376" mass="41050">MPPPAALTASDLGLGGTDDEPLHVLDLPQLYSKPSASVLLSILTDLRSEPPSWQATPKSGTPRSTSGASTPARPRRKITNEGVPAYLTKIISSPLVWIESEDDRERIWDLAAKRLSERSGRTAMGDITRSFQIPLSAKALQNDPEEAAHSDNWIEITLHEPALAADSLGLKTWASSYLLAKRLCLLRDEVLPPLRPHDFVLELGAGTGLVGLAAAVVFQRPVILTDLPAIVPNLQRNIEQNEDLLAARQGYASAAVLDWASPESFACLTHAGVPHAFPLILAADPVYDAHQPGLLVNAIGCHVELSADASIVIELPLREDFAAERQDLRDRMEGLGLEIREQGEEVGYDDWTDHEGEMVEVRCWWAIWGWKASSLP</sequence>
<dbReference type="OrthoDB" id="2671at2759"/>
<evidence type="ECO:0000313" key="2">
    <source>
        <dbReference type="EMBL" id="OQO11722.1"/>
    </source>
</evidence>
<dbReference type="EMBL" id="NAJO01000006">
    <property type="protein sequence ID" value="OQO11722.1"/>
    <property type="molecule type" value="Genomic_DNA"/>
</dbReference>
<comment type="caution">
    <text evidence="2">The sequence shown here is derived from an EMBL/GenBank/DDBJ whole genome shotgun (WGS) entry which is preliminary data.</text>
</comment>
<dbReference type="GO" id="GO:0008757">
    <property type="term" value="F:S-adenosylmethionine-dependent methyltransferase activity"/>
    <property type="evidence" value="ECO:0007669"/>
    <property type="project" value="UniProtKB-ARBA"/>
</dbReference>
<dbReference type="Gene3D" id="3.40.50.150">
    <property type="entry name" value="Vaccinia Virus protein VP39"/>
    <property type="match status" value="1"/>
</dbReference>
<dbReference type="InterPro" id="IPR029063">
    <property type="entry name" value="SAM-dependent_MTases_sf"/>
</dbReference>
<feature type="region of interest" description="Disordered" evidence="1">
    <location>
        <begin position="49"/>
        <end position="77"/>
    </location>
</feature>
<evidence type="ECO:0000256" key="1">
    <source>
        <dbReference type="SAM" id="MobiDB-lite"/>
    </source>
</evidence>
<dbReference type="Proteomes" id="UP000192596">
    <property type="component" value="Unassembled WGS sequence"/>
</dbReference>
<dbReference type="InParanoid" id="A0A1V8TKH4"/>
<protein>
    <submittedName>
        <fullName evidence="2">Uncharacterized protein</fullName>
    </submittedName>
</protein>
<dbReference type="SUPFAM" id="SSF53335">
    <property type="entry name" value="S-adenosyl-L-methionine-dependent methyltransferases"/>
    <property type="match status" value="1"/>
</dbReference>
<dbReference type="Pfam" id="PF10294">
    <property type="entry name" value="Methyltransf_16"/>
    <property type="match status" value="1"/>
</dbReference>
<name>A0A1V8TKH4_9PEZI</name>
<dbReference type="InterPro" id="IPR019410">
    <property type="entry name" value="Methyltransf_16"/>
</dbReference>
<feature type="compositionally biased region" description="Polar residues" evidence="1">
    <location>
        <begin position="51"/>
        <end position="69"/>
    </location>
</feature>
<dbReference type="PANTHER" id="PTHR14614">
    <property type="entry name" value="HEPATOCELLULAR CARCINOMA-ASSOCIATED ANTIGEN"/>
    <property type="match status" value="1"/>
</dbReference>
<dbReference type="FunCoup" id="A0A1V8TKH4">
    <property type="interactions" value="214"/>
</dbReference>
<dbReference type="AlphaFoldDB" id="A0A1V8TKH4"/>
<proteinExistence type="predicted"/>
<dbReference type="STRING" id="1507870.A0A1V8TKH4"/>
<evidence type="ECO:0000313" key="3">
    <source>
        <dbReference type="Proteomes" id="UP000192596"/>
    </source>
</evidence>